<feature type="compositionally biased region" description="Basic and acidic residues" evidence="4">
    <location>
        <begin position="17"/>
        <end position="39"/>
    </location>
</feature>
<evidence type="ECO:0000256" key="2">
    <source>
        <dbReference type="ARBA" id="ARBA00022980"/>
    </source>
</evidence>
<reference evidence="5" key="1">
    <citation type="journal article" date="2014" name="Genome Biol. Evol.">
        <title>Pangenome evidence for extensive interdomain horizontal transfer affecting lineage core and shell genes in uncultured planktonic thaumarchaeota and euryarchaeota.</title>
        <authorList>
            <person name="Deschamps P."/>
            <person name="Zivanovic Y."/>
            <person name="Moreira D."/>
            <person name="Rodriguez-Valera F."/>
            <person name="Lopez-Garcia P."/>
        </authorList>
    </citation>
    <scope>NUCLEOTIDE SEQUENCE</scope>
</reference>
<protein>
    <submittedName>
        <fullName evidence="5">Ribosomal protein S25e (RP-S25e, RPS25)</fullName>
    </submittedName>
</protein>
<gene>
    <name evidence="5" type="primary">RP-S25e</name>
    <name evidence="5" type="synonym">RPS25</name>
</gene>
<evidence type="ECO:0000313" key="5">
    <source>
        <dbReference type="EMBL" id="AIF15032.1"/>
    </source>
</evidence>
<accession>A0A075HKW0</accession>
<proteinExistence type="inferred from homology"/>
<dbReference type="Gene3D" id="3.30.63.20">
    <property type="match status" value="1"/>
</dbReference>
<dbReference type="AlphaFoldDB" id="A0A075HKW0"/>
<sequence>MPDGMGTKNKSVSTNEKNQKGKDGKNKKDKKGPSEKREVSVTINQNEAEKIIQNSKVITAHDLAKQTNVKISTANAFLVKSLNEGSVKRVGGFSGHHIYVPASQ</sequence>
<dbReference type="EMBL" id="KF901017">
    <property type="protein sequence ID" value="AIF15032.1"/>
    <property type="molecule type" value="Genomic_DNA"/>
</dbReference>
<evidence type="ECO:0000256" key="3">
    <source>
        <dbReference type="ARBA" id="ARBA00023274"/>
    </source>
</evidence>
<dbReference type="Pfam" id="PF03297">
    <property type="entry name" value="Ribosomal_S25"/>
    <property type="match status" value="1"/>
</dbReference>
<keyword evidence="2 5" id="KW-0689">Ribosomal protein</keyword>
<evidence type="ECO:0000256" key="1">
    <source>
        <dbReference type="ARBA" id="ARBA00009106"/>
    </source>
</evidence>
<dbReference type="GO" id="GO:1990904">
    <property type="term" value="C:ribonucleoprotein complex"/>
    <property type="evidence" value="ECO:0007669"/>
    <property type="project" value="UniProtKB-KW"/>
</dbReference>
<dbReference type="GO" id="GO:0005840">
    <property type="term" value="C:ribosome"/>
    <property type="evidence" value="ECO:0007669"/>
    <property type="project" value="UniProtKB-KW"/>
</dbReference>
<evidence type="ECO:0000256" key="4">
    <source>
        <dbReference type="SAM" id="MobiDB-lite"/>
    </source>
</evidence>
<comment type="similarity">
    <text evidence="1">Belongs to the eukaryotic ribosomal protein eS25 family.</text>
</comment>
<organism evidence="5">
    <name type="scientific">uncultured marine thaumarchaeote KM3_69_B11</name>
    <dbReference type="NCBI Taxonomy" id="1456244"/>
    <lineage>
        <taxon>Archaea</taxon>
        <taxon>Nitrososphaerota</taxon>
        <taxon>environmental samples</taxon>
    </lineage>
</organism>
<dbReference type="InterPro" id="IPR004977">
    <property type="entry name" value="Ribosomal_eS25"/>
</dbReference>
<name>A0A075HKW0_9ARCH</name>
<keyword evidence="3" id="KW-0687">Ribonucleoprotein</keyword>
<feature type="region of interest" description="Disordered" evidence="4">
    <location>
        <begin position="1"/>
        <end position="42"/>
    </location>
</feature>